<dbReference type="InterPro" id="IPR050490">
    <property type="entry name" value="Bact_solute-bd_prot1"/>
</dbReference>
<dbReference type="SUPFAM" id="SSF53850">
    <property type="entry name" value="Periplasmic binding protein-like II"/>
    <property type="match status" value="1"/>
</dbReference>
<feature type="region of interest" description="Disordered" evidence="1">
    <location>
        <begin position="1"/>
        <end position="21"/>
    </location>
</feature>
<gene>
    <name evidence="2" type="ORF">FHR38_003840</name>
</gene>
<dbReference type="EMBL" id="JACHJW010000001">
    <property type="protein sequence ID" value="MBB4960107.1"/>
    <property type="molecule type" value="Genomic_DNA"/>
</dbReference>
<organism evidence="2 3">
    <name type="scientific">Micromonospora polyrhachis</name>
    <dbReference type="NCBI Taxonomy" id="1282883"/>
    <lineage>
        <taxon>Bacteria</taxon>
        <taxon>Bacillati</taxon>
        <taxon>Actinomycetota</taxon>
        <taxon>Actinomycetes</taxon>
        <taxon>Micromonosporales</taxon>
        <taxon>Micromonosporaceae</taxon>
        <taxon>Micromonospora</taxon>
    </lineage>
</organism>
<keyword evidence="2" id="KW-0813">Transport</keyword>
<evidence type="ECO:0000313" key="3">
    <source>
        <dbReference type="Proteomes" id="UP000578819"/>
    </source>
</evidence>
<dbReference type="Gene3D" id="3.40.190.10">
    <property type="entry name" value="Periplasmic binding protein-like II"/>
    <property type="match status" value="2"/>
</dbReference>
<dbReference type="Pfam" id="PF13416">
    <property type="entry name" value="SBP_bac_8"/>
    <property type="match status" value="1"/>
</dbReference>
<dbReference type="InterPro" id="IPR006311">
    <property type="entry name" value="TAT_signal"/>
</dbReference>
<dbReference type="Proteomes" id="UP000578819">
    <property type="component" value="Unassembled WGS sequence"/>
</dbReference>
<keyword evidence="2" id="KW-0762">Sugar transport</keyword>
<keyword evidence="3" id="KW-1185">Reference proteome</keyword>
<dbReference type="PANTHER" id="PTHR43649">
    <property type="entry name" value="ARABINOSE-BINDING PROTEIN-RELATED"/>
    <property type="match status" value="1"/>
</dbReference>
<dbReference type="RefSeq" id="WP_312882268.1">
    <property type="nucleotide sequence ID" value="NZ_JACHJW010000001.1"/>
</dbReference>
<dbReference type="PANTHER" id="PTHR43649:SF12">
    <property type="entry name" value="DIACETYLCHITOBIOSE BINDING PROTEIN DASA"/>
    <property type="match status" value="1"/>
</dbReference>
<dbReference type="AlphaFoldDB" id="A0A7W7WR31"/>
<evidence type="ECO:0000256" key="1">
    <source>
        <dbReference type="SAM" id="MobiDB-lite"/>
    </source>
</evidence>
<sequence>MSASLPAPIHRPAGAGPTRRHLLRTTGAGTSRRHLLRTTALAGSALLIPGVPGCAKEPAPPVDGPVQLSVFWWGGDERADLTERALHLYTRRNPNVTFRTTWQGATGYYDRLATQAIGGNVPDLLQIDDGHLSEYAHRRILLDLTDFVVRDRIRLGGLPAGLVDYGRVGGRTVAVAAASDTPALIYNRDLLRRLSLPEPRISMPYDAFLRWAATVTQRSDGRVAGTIDPSADYKVLWLWLRTHGKELYHGQQIGCTAEDLTRWWELWRGARTSRATLGSAAHRGTVSTDPAKHPIVTGQVATVFAWSDELSRLQRHTRDELALVCYPGAPEAHWERAPMYWAAYHGTRHPETVADVIDFLTNEVEVGQILGNERGVNANLSVRRAVEQTLTDPGLRRTAAYANAMSSWFGPTPLPPPNGHGKVQALLATAAADVRSGRRTSRTASVEFVARANATLAN</sequence>
<protein>
    <submittedName>
        <fullName evidence="2">Multiple sugar transport system substrate-binding protein</fullName>
    </submittedName>
</protein>
<evidence type="ECO:0000313" key="2">
    <source>
        <dbReference type="EMBL" id="MBB4960107.1"/>
    </source>
</evidence>
<proteinExistence type="predicted"/>
<dbReference type="InterPro" id="IPR006059">
    <property type="entry name" value="SBP"/>
</dbReference>
<reference evidence="2 3" key="1">
    <citation type="submission" date="2020-08" db="EMBL/GenBank/DDBJ databases">
        <title>Sequencing the genomes of 1000 actinobacteria strains.</title>
        <authorList>
            <person name="Klenk H.-P."/>
        </authorList>
    </citation>
    <scope>NUCLEOTIDE SEQUENCE [LARGE SCALE GENOMIC DNA]</scope>
    <source>
        <strain evidence="2 3">DSM 45886</strain>
    </source>
</reference>
<comment type="caution">
    <text evidence="2">The sequence shown here is derived from an EMBL/GenBank/DDBJ whole genome shotgun (WGS) entry which is preliminary data.</text>
</comment>
<name>A0A7W7WR31_9ACTN</name>
<dbReference type="PROSITE" id="PS51318">
    <property type="entry name" value="TAT"/>
    <property type="match status" value="1"/>
</dbReference>
<accession>A0A7W7WR31</accession>